<evidence type="ECO:0000313" key="1">
    <source>
        <dbReference type="EMBL" id="KAJ7372999.1"/>
    </source>
</evidence>
<accession>A0A9W9Z486</accession>
<dbReference type="GO" id="GO:0016020">
    <property type="term" value="C:membrane"/>
    <property type="evidence" value="ECO:0007669"/>
    <property type="project" value="InterPro"/>
</dbReference>
<keyword evidence="2" id="KW-1185">Reference proteome</keyword>
<protein>
    <recommendedName>
        <fullName evidence="3">Neurotransmitter-gated ion-channel ligand-binding domain-containing protein</fullName>
    </recommendedName>
</protein>
<organism evidence="1 2">
    <name type="scientific">Desmophyllum pertusum</name>
    <dbReference type="NCBI Taxonomy" id="174260"/>
    <lineage>
        <taxon>Eukaryota</taxon>
        <taxon>Metazoa</taxon>
        <taxon>Cnidaria</taxon>
        <taxon>Anthozoa</taxon>
        <taxon>Hexacorallia</taxon>
        <taxon>Scleractinia</taxon>
        <taxon>Caryophylliina</taxon>
        <taxon>Caryophylliidae</taxon>
        <taxon>Desmophyllum</taxon>
    </lineage>
</organism>
<dbReference type="Proteomes" id="UP001163046">
    <property type="component" value="Unassembled WGS sequence"/>
</dbReference>
<dbReference type="GO" id="GO:0005230">
    <property type="term" value="F:extracellular ligand-gated monoatomic ion channel activity"/>
    <property type="evidence" value="ECO:0007669"/>
    <property type="project" value="InterPro"/>
</dbReference>
<dbReference type="Gene3D" id="2.70.170.10">
    <property type="entry name" value="Neurotransmitter-gated ion-channel ligand-binding domain"/>
    <property type="match status" value="1"/>
</dbReference>
<evidence type="ECO:0008006" key="3">
    <source>
        <dbReference type="Google" id="ProtNLM"/>
    </source>
</evidence>
<proteinExistence type="predicted"/>
<dbReference type="AlphaFoldDB" id="A0A9W9Z486"/>
<gene>
    <name evidence="1" type="ORF">OS493_015469</name>
</gene>
<evidence type="ECO:0000313" key="2">
    <source>
        <dbReference type="Proteomes" id="UP001163046"/>
    </source>
</evidence>
<comment type="caution">
    <text evidence="1">The sequence shown here is derived from an EMBL/GenBank/DDBJ whole genome shotgun (WGS) entry which is preliminary data.</text>
</comment>
<reference evidence="1" key="1">
    <citation type="submission" date="2023-01" db="EMBL/GenBank/DDBJ databases">
        <title>Genome assembly of the deep-sea coral Lophelia pertusa.</title>
        <authorList>
            <person name="Herrera S."/>
            <person name="Cordes E."/>
        </authorList>
    </citation>
    <scope>NUCLEOTIDE SEQUENCE</scope>
    <source>
        <strain evidence="1">USNM1676648</strain>
        <tissue evidence="1">Polyp</tissue>
    </source>
</reference>
<name>A0A9W9Z486_9CNID</name>
<dbReference type="InterPro" id="IPR036734">
    <property type="entry name" value="Neur_chan_lig-bd_sf"/>
</dbReference>
<sequence length="84" mass="9539">MENSVTATLGTPEQRLRHDLLSKYHHDIRPVIKPGDVINISFSYQLGRIVSLVRSCYVTDSASCKFSPIQFSLSFVNRFNLLPI</sequence>
<dbReference type="EMBL" id="MU826833">
    <property type="protein sequence ID" value="KAJ7372999.1"/>
    <property type="molecule type" value="Genomic_DNA"/>
</dbReference>